<reference evidence="2 3" key="1">
    <citation type="submission" date="2020-07" db="EMBL/GenBank/DDBJ databases">
        <title>Sequencing the genomes of 1000 actinobacteria strains.</title>
        <authorList>
            <person name="Klenk H.-P."/>
        </authorList>
    </citation>
    <scope>NUCLEOTIDE SEQUENCE [LARGE SCALE GENOMIC DNA]</scope>
    <source>
        <strain evidence="2 3">DSM 19082</strain>
    </source>
</reference>
<comment type="caution">
    <text evidence="2">The sequence shown here is derived from an EMBL/GenBank/DDBJ whole genome shotgun (WGS) entry which is preliminary data.</text>
</comment>
<name>A0A852RHC6_9ACTN</name>
<protein>
    <submittedName>
        <fullName evidence="2">Uncharacterized protein</fullName>
    </submittedName>
</protein>
<keyword evidence="3" id="KW-1185">Reference proteome</keyword>
<evidence type="ECO:0000313" key="3">
    <source>
        <dbReference type="Proteomes" id="UP000582231"/>
    </source>
</evidence>
<dbReference type="EMBL" id="JACCBF010000001">
    <property type="protein sequence ID" value="NYD29959.1"/>
    <property type="molecule type" value="Genomic_DNA"/>
</dbReference>
<dbReference type="Proteomes" id="UP000582231">
    <property type="component" value="Unassembled WGS sequence"/>
</dbReference>
<keyword evidence="1" id="KW-0732">Signal</keyword>
<accession>A0A852RHC6</accession>
<evidence type="ECO:0000313" key="2">
    <source>
        <dbReference type="EMBL" id="NYD29959.1"/>
    </source>
</evidence>
<gene>
    <name evidence="2" type="ORF">BJ958_001505</name>
</gene>
<proteinExistence type="predicted"/>
<evidence type="ECO:0000256" key="1">
    <source>
        <dbReference type="SAM" id="SignalP"/>
    </source>
</evidence>
<dbReference type="RefSeq" id="WP_179726279.1">
    <property type="nucleotide sequence ID" value="NZ_BAABEF010000001.1"/>
</dbReference>
<organism evidence="2 3">
    <name type="scientific">Nocardioides kongjuensis</name>
    <dbReference type="NCBI Taxonomy" id="349522"/>
    <lineage>
        <taxon>Bacteria</taxon>
        <taxon>Bacillati</taxon>
        <taxon>Actinomycetota</taxon>
        <taxon>Actinomycetes</taxon>
        <taxon>Propionibacteriales</taxon>
        <taxon>Nocardioidaceae</taxon>
        <taxon>Nocardioides</taxon>
    </lineage>
</organism>
<feature type="signal peptide" evidence="1">
    <location>
        <begin position="1"/>
        <end position="30"/>
    </location>
</feature>
<dbReference type="AlphaFoldDB" id="A0A852RHC6"/>
<dbReference type="PROSITE" id="PS51257">
    <property type="entry name" value="PROKAR_LIPOPROTEIN"/>
    <property type="match status" value="1"/>
</dbReference>
<feature type="chain" id="PRO_5039364934" evidence="1">
    <location>
        <begin position="31"/>
        <end position="166"/>
    </location>
</feature>
<sequence>MTPLLRTRALIALTLAPAVTALGACGNAVSADVIGTTAVTLDEDGRPVAVVRVCDGEVDTIQLSGDRTGLADDEPNPVIGTWRATSGRDGTVELVLGGANAGWNGPEALTLADDRTYVVTAARSGADAEATQVSFSPAQLASLAPGQVVVRDGDVVARTDLDECAG</sequence>